<keyword evidence="2" id="KW-1185">Reference proteome</keyword>
<name>A0A4R2S2B3_9BACL</name>
<sequence length="63" mass="7744">MGRYRHRGDLLIWADGKFSFMINKNRKRLIDNITDVNWYLMRVIPVIRSLDLYISEYTMEEIY</sequence>
<dbReference type="EMBL" id="SLXV01000009">
    <property type="protein sequence ID" value="TCP69401.1"/>
    <property type="molecule type" value="Genomic_DNA"/>
</dbReference>
<accession>A0A4R2S2B3</accession>
<gene>
    <name evidence="1" type="ORF">EDD57_10960</name>
</gene>
<organism evidence="1 2">
    <name type="scientific">Baia soyae</name>
    <dbReference type="NCBI Taxonomy" id="1544746"/>
    <lineage>
        <taxon>Bacteria</taxon>
        <taxon>Bacillati</taxon>
        <taxon>Bacillota</taxon>
        <taxon>Bacilli</taxon>
        <taxon>Bacillales</taxon>
        <taxon>Thermoactinomycetaceae</taxon>
        <taxon>Baia</taxon>
    </lineage>
</organism>
<proteinExistence type="predicted"/>
<dbReference type="AlphaFoldDB" id="A0A4R2S2B3"/>
<protein>
    <submittedName>
        <fullName evidence="1">Uncharacterized protein</fullName>
    </submittedName>
</protein>
<dbReference type="Proteomes" id="UP000294746">
    <property type="component" value="Unassembled WGS sequence"/>
</dbReference>
<evidence type="ECO:0000313" key="2">
    <source>
        <dbReference type="Proteomes" id="UP000294746"/>
    </source>
</evidence>
<evidence type="ECO:0000313" key="1">
    <source>
        <dbReference type="EMBL" id="TCP69401.1"/>
    </source>
</evidence>
<reference evidence="1 2" key="1">
    <citation type="submission" date="2019-03" db="EMBL/GenBank/DDBJ databases">
        <title>Genomic Encyclopedia of Type Strains, Phase IV (KMG-IV): sequencing the most valuable type-strain genomes for metagenomic binning, comparative biology and taxonomic classification.</title>
        <authorList>
            <person name="Goeker M."/>
        </authorList>
    </citation>
    <scope>NUCLEOTIDE SEQUENCE [LARGE SCALE GENOMIC DNA]</scope>
    <source>
        <strain evidence="1 2">DSM 46831</strain>
    </source>
</reference>
<comment type="caution">
    <text evidence="1">The sequence shown here is derived from an EMBL/GenBank/DDBJ whole genome shotgun (WGS) entry which is preliminary data.</text>
</comment>